<evidence type="ECO:0000256" key="1">
    <source>
        <dbReference type="SAM" id="MobiDB-lite"/>
    </source>
</evidence>
<name>A0A8C4XR67_FALTI</name>
<evidence type="ECO:0000313" key="3">
    <source>
        <dbReference type="Proteomes" id="UP000694562"/>
    </source>
</evidence>
<accession>A0A8C4XR67</accession>
<reference evidence="2" key="1">
    <citation type="submission" date="2025-08" db="UniProtKB">
        <authorList>
            <consortium name="Ensembl"/>
        </authorList>
    </citation>
    <scope>IDENTIFICATION</scope>
</reference>
<feature type="region of interest" description="Disordered" evidence="1">
    <location>
        <begin position="1"/>
        <end position="60"/>
    </location>
</feature>
<reference evidence="2" key="2">
    <citation type="submission" date="2025-09" db="UniProtKB">
        <authorList>
            <consortium name="Ensembl"/>
        </authorList>
    </citation>
    <scope>IDENTIFICATION</scope>
</reference>
<dbReference type="AlphaFoldDB" id="A0A8C4XR67"/>
<feature type="compositionally biased region" description="Gly residues" evidence="1">
    <location>
        <begin position="1"/>
        <end position="11"/>
    </location>
</feature>
<dbReference type="Ensembl" id="ENSFTIT00000016410.1">
    <property type="protein sequence ID" value="ENSFTIP00000015744.1"/>
    <property type="gene ID" value="ENSFTIG00000010434.1"/>
</dbReference>
<protein>
    <submittedName>
        <fullName evidence="2">Uncharacterized protein</fullName>
    </submittedName>
</protein>
<proteinExistence type="predicted"/>
<keyword evidence="3" id="KW-1185">Reference proteome</keyword>
<dbReference type="OrthoDB" id="9950921at2759"/>
<dbReference type="Proteomes" id="UP000694562">
    <property type="component" value="Unplaced"/>
</dbReference>
<evidence type="ECO:0000313" key="2">
    <source>
        <dbReference type="Ensembl" id="ENSFTIP00000015744.1"/>
    </source>
</evidence>
<organism evidence="2 3">
    <name type="scientific">Falco tinnunculus</name>
    <name type="common">Common kestrel</name>
    <dbReference type="NCBI Taxonomy" id="100819"/>
    <lineage>
        <taxon>Eukaryota</taxon>
        <taxon>Metazoa</taxon>
        <taxon>Chordata</taxon>
        <taxon>Craniata</taxon>
        <taxon>Vertebrata</taxon>
        <taxon>Euteleostomi</taxon>
        <taxon>Archelosauria</taxon>
        <taxon>Archosauria</taxon>
        <taxon>Dinosauria</taxon>
        <taxon>Saurischia</taxon>
        <taxon>Theropoda</taxon>
        <taxon>Coelurosauria</taxon>
        <taxon>Aves</taxon>
        <taxon>Neognathae</taxon>
        <taxon>Neoaves</taxon>
        <taxon>Telluraves</taxon>
        <taxon>Australaves</taxon>
        <taxon>Falconiformes</taxon>
        <taxon>Falconidae</taxon>
        <taxon>Falco</taxon>
    </lineage>
</organism>
<sequence>MGGGLWCQGGGDGERGFPGERGSPGAQGLQGPRGLPGTPGTDGPKVGDKEGHGSVAQCHQRSCDTGGHTGTPITAPSLCFRVPPDQLAPTAPRAPRGCRGCPVREEPPALLVPRGTGAQLGSHHLRLALQGDVGEKGPEGAPGKDGARVSGTTGTWWVWGGRGGDAHGGLILICLLCRV</sequence>